<dbReference type="EMBL" id="JAVBIK010000001">
    <property type="protein sequence ID" value="MDT7520231.1"/>
    <property type="molecule type" value="Genomic_DNA"/>
</dbReference>
<dbReference type="Pfam" id="PF09984">
    <property type="entry name" value="sCache_4"/>
    <property type="match status" value="1"/>
</dbReference>
<feature type="modified residue" description="4-aspartylphosphate" evidence="7">
    <location>
        <position position="568"/>
    </location>
</feature>
<dbReference type="InterPro" id="IPR003594">
    <property type="entry name" value="HATPase_dom"/>
</dbReference>
<keyword evidence="10" id="KW-0547">Nucleotide-binding</keyword>
<dbReference type="SUPFAM" id="SSF55874">
    <property type="entry name" value="ATPase domain of HSP90 chaperone/DNA topoisomerase II/histidine kinase"/>
    <property type="match status" value="1"/>
</dbReference>
<feature type="domain" description="Histidine kinase" evidence="8">
    <location>
        <begin position="280"/>
        <end position="495"/>
    </location>
</feature>
<evidence type="ECO:0000313" key="11">
    <source>
        <dbReference type="Proteomes" id="UP001321700"/>
    </source>
</evidence>
<dbReference type="CDD" id="cd06225">
    <property type="entry name" value="HAMP"/>
    <property type="match status" value="1"/>
</dbReference>
<keyword evidence="4 7" id="KW-0597">Phosphoprotein</keyword>
<dbReference type="Pfam" id="PF00672">
    <property type="entry name" value="HAMP"/>
    <property type="match status" value="1"/>
</dbReference>
<evidence type="ECO:0000256" key="7">
    <source>
        <dbReference type="PROSITE-ProRule" id="PRU00169"/>
    </source>
</evidence>
<dbReference type="SUPFAM" id="SSF52172">
    <property type="entry name" value="CheY-like"/>
    <property type="match status" value="1"/>
</dbReference>
<keyword evidence="6" id="KW-0418">Kinase</keyword>
<dbReference type="SMART" id="SM00388">
    <property type="entry name" value="HisKA"/>
    <property type="match status" value="1"/>
</dbReference>
<dbReference type="Pfam" id="PF00072">
    <property type="entry name" value="Response_reg"/>
    <property type="match status" value="1"/>
</dbReference>
<sequence>MRFRGIRFRMLLAAITPVFLVVLALMAVFWTTRVSDLDSAHTTRARLIVQQLARASEYGLFSGNAASLQAIANGLKTEPDVRSIAIFNGNGQVLAKAGETRYAELPEAMGANYIARQKRLGVDVFWERVWPSNVALDDFYSGPTQGLNSNVLGYVVLEVSRDRLDQSGQETLLVALGIGLVGLMLGGWLASRLGEGVIGPVMRVSRAIERIGEGDLNPSSEALPSDPLFDLQTRLNQMAQRLAWGREELEYRVEVATRELRLKKEEAESATLAKSRFLAAASHDLRQPTHALGMFVARLGQLPLDVSARQVVDSLEASVSSMQDLLDGLLDVSRLDAGAVQVHRTDAPLDKLFQAVHKALIPLASSKGLRLRIRPTQEWFLSDPVLLQRVVMNLANNAVRYTEQGTVLVACRVIDGGSNLRIDVADSGIGISPEHQQEIFREFYQVGNSGRDRTQGLGLGLNIVERTVKLLGHSISLRSDLGCGTRFSIVLPRALPQEFSAPAPLTLSAQGGELEGMRILIVEDDGFALEALQSLLQSWGCVVNAAANVQQALDFVNAYPAPDLVLSDFRLGEDRNGMDVIDMVRAHSRRPIAACLMSGDTDANLLHAAKARNLTLLHKPVRPAKLRSLMRRLAISNASDAEASTQELVAGR</sequence>
<evidence type="ECO:0000256" key="4">
    <source>
        <dbReference type="ARBA" id="ARBA00022553"/>
    </source>
</evidence>
<evidence type="ECO:0000256" key="3">
    <source>
        <dbReference type="ARBA" id="ARBA00012438"/>
    </source>
</evidence>
<dbReference type="InterPro" id="IPR011006">
    <property type="entry name" value="CheY-like_superfamily"/>
</dbReference>
<dbReference type="CDD" id="cd00082">
    <property type="entry name" value="HisKA"/>
    <property type="match status" value="1"/>
</dbReference>
<dbReference type="CDD" id="cd00156">
    <property type="entry name" value="REC"/>
    <property type="match status" value="1"/>
</dbReference>
<dbReference type="SMART" id="SM00387">
    <property type="entry name" value="HATPase_c"/>
    <property type="match status" value="1"/>
</dbReference>
<name>A0ABU3KR61_9BURK</name>
<dbReference type="PROSITE" id="PS50109">
    <property type="entry name" value="HIS_KIN"/>
    <property type="match status" value="1"/>
</dbReference>
<gene>
    <name evidence="10" type="ORF">RAE19_16210</name>
</gene>
<keyword evidence="10" id="KW-0067">ATP-binding</keyword>
<evidence type="ECO:0000259" key="9">
    <source>
        <dbReference type="PROSITE" id="PS50110"/>
    </source>
</evidence>
<evidence type="ECO:0000256" key="1">
    <source>
        <dbReference type="ARBA" id="ARBA00000085"/>
    </source>
</evidence>
<keyword evidence="11" id="KW-1185">Reference proteome</keyword>
<dbReference type="RefSeq" id="WP_313875846.1">
    <property type="nucleotide sequence ID" value="NZ_JAVBIK010000001.1"/>
</dbReference>
<feature type="domain" description="Response regulatory" evidence="9">
    <location>
        <begin position="518"/>
        <end position="634"/>
    </location>
</feature>
<dbReference type="SUPFAM" id="SSF47384">
    <property type="entry name" value="Homodimeric domain of signal transducing histidine kinase"/>
    <property type="match status" value="1"/>
</dbReference>
<dbReference type="Gene3D" id="1.10.287.130">
    <property type="match status" value="1"/>
</dbReference>
<comment type="caution">
    <text evidence="10">The sequence shown here is derived from an EMBL/GenBank/DDBJ whole genome shotgun (WGS) entry which is preliminary data.</text>
</comment>
<comment type="catalytic activity">
    <reaction evidence="1">
        <text>ATP + protein L-histidine = ADP + protein N-phospho-L-histidine.</text>
        <dbReference type="EC" id="2.7.13.3"/>
    </reaction>
</comment>
<dbReference type="Proteomes" id="UP001321700">
    <property type="component" value="Unassembled WGS sequence"/>
</dbReference>
<dbReference type="InterPro" id="IPR001789">
    <property type="entry name" value="Sig_transdc_resp-reg_receiver"/>
</dbReference>
<dbReference type="SMART" id="SM00448">
    <property type="entry name" value="REC"/>
    <property type="match status" value="1"/>
</dbReference>
<dbReference type="EC" id="2.7.13.3" evidence="3"/>
<organism evidence="10 11">
    <name type="scientific">Rhodoferax potami</name>
    <dbReference type="NCBI Taxonomy" id="3068338"/>
    <lineage>
        <taxon>Bacteria</taxon>
        <taxon>Pseudomonadati</taxon>
        <taxon>Pseudomonadota</taxon>
        <taxon>Betaproteobacteria</taxon>
        <taxon>Burkholderiales</taxon>
        <taxon>Comamonadaceae</taxon>
        <taxon>Rhodoferax</taxon>
    </lineage>
</organism>
<evidence type="ECO:0000256" key="6">
    <source>
        <dbReference type="ARBA" id="ARBA00022777"/>
    </source>
</evidence>
<dbReference type="InterPro" id="IPR019247">
    <property type="entry name" value="Histidine_kinase_BarA_N"/>
</dbReference>
<proteinExistence type="predicted"/>
<evidence type="ECO:0000256" key="5">
    <source>
        <dbReference type="ARBA" id="ARBA00022679"/>
    </source>
</evidence>
<dbReference type="Gene3D" id="3.30.565.10">
    <property type="entry name" value="Histidine kinase-like ATPase, C-terminal domain"/>
    <property type="match status" value="1"/>
</dbReference>
<dbReference type="PANTHER" id="PTHR43047:SF9">
    <property type="entry name" value="HISTIDINE KINASE"/>
    <property type="match status" value="1"/>
</dbReference>
<dbReference type="Gene3D" id="6.10.340.10">
    <property type="match status" value="1"/>
</dbReference>
<dbReference type="Pfam" id="PF02518">
    <property type="entry name" value="HATPase_c"/>
    <property type="match status" value="1"/>
</dbReference>
<dbReference type="InterPro" id="IPR036890">
    <property type="entry name" value="HATPase_C_sf"/>
</dbReference>
<dbReference type="Pfam" id="PF00512">
    <property type="entry name" value="HisKA"/>
    <property type="match status" value="1"/>
</dbReference>
<dbReference type="PRINTS" id="PR00344">
    <property type="entry name" value="BCTRLSENSOR"/>
</dbReference>
<dbReference type="InterPro" id="IPR003661">
    <property type="entry name" value="HisK_dim/P_dom"/>
</dbReference>
<accession>A0ABU3KR61</accession>
<dbReference type="PANTHER" id="PTHR43047">
    <property type="entry name" value="TWO-COMPONENT HISTIDINE PROTEIN KINASE"/>
    <property type="match status" value="1"/>
</dbReference>
<dbReference type="InterPro" id="IPR005467">
    <property type="entry name" value="His_kinase_dom"/>
</dbReference>
<dbReference type="InterPro" id="IPR003660">
    <property type="entry name" value="HAMP_dom"/>
</dbReference>
<dbReference type="Gene3D" id="3.40.50.2300">
    <property type="match status" value="1"/>
</dbReference>
<dbReference type="PROSITE" id="PS50110">
    <property type="entry name" value="RESPONSE_REGULATORY"/>
    <property type="match status" value="1"/>
</dbReference>
<keyword evidence="5" id="KW-0808">Transferase</keyword>
<evidence type="ECO:0000313" key="10">
    <source>
        <dbReference type="EMBL" id="MDT7520231.1"/>
    </source>
</evidence>
<dbReference type="GO" id="GO:0005524">
    <property type="term" value="F:ATP binding"/>
    <property type="evidence" value="ECO:0007669"/>
    <property type="project" value="UniProtKB-KW"/>
</dbReference>
<evidence type="ECO:0000256" key="2">
    <source>
        <dbReference type="ARBA" id="ARBA00004370"/>
    </source>
</evidence>
<comment type="subcellular location">
    <subcellularLocation>
        <location evidence="2">Membrane</location>
    </subcellularLocation>
</comment>
<protein>
    <recommendedName>
        <fullName evidence="3">histidine kinase</fullName>
        <ecNumber evidence="3">2.7.13.3</ecNumber>
    </recommendedName>
</protein>
<reference evidence="10 11" key="1">
    <citation type="submission" date="2023-08" db="EMBL/GenBank/DDBJ databases">
        <title>Rhodoferax potami sp. nov. and Rhodoferax mekongensis sp. nov., isolated from the Mekong River in Thailand.</title>
        <authorList>
            <person name="Kitikhun S."/>
            <person name="Charoenyingcharoen P."/>
            <person name="Siriarchawattana P."/>
            <person name="Likhitrattanapisal S."/>
            <person name="Nilsakha T."/>
            <person name="Chanpet A."/>
            <person name="Rattanawaree P."/>
            <person name="Ingsriswang S."/>
        </authorList>
    </citation>
    <scope>NUCLEOTIDE SEQUENCE [LARGE SCALE GENOMIC DNA]</scope>
    <source>
        <strain evidence="10 11">TBRC 17660</strain>
    </source>
</reference>
<evidence type="ECO:0000259" key="8">
    <source>
        <dbReference type="PROSITE" id="PS50109"/>
    </source>
</evidence>
<dbReference type="InterPro" id="IPR004358">
    <property type="entry name" value="Sig_transdc_His_kin-like_C"/>
</dbReference>
<dbReference type="InterPro" id="IPR036097">
    <property type="entry name" value="HisK_dim/P_sf"/>
</dbReference>